<sequence>MNRRQLLTSSLAAGAVLAAPTRVFAQAGPRPQARRLLEVAAREVERNSASLWRRNIVGISDFGLHSSLPRFHIVDLDNARVDSLLVSHGSGSDPEHDGWLNGFSNMQSSWATSKGAYLTWEWYIGRFGRSVRLSGLDPTNSNAFDRAIVMHPADYSTPEHVARWGRLGRSNGCFALGPEPFRQALARLSGGCLLYADTLGIGPSGEDVARPLQDSVDFEANVARNTQRNQRAQDTDAGELARIYADANPTLTTE</sequence>
<accession>A0A419RTY6</accession>
<feature type="signal peptide" evidence="1">
    <location>
        <begin position="1"/>
        <end position="25"/>
    </location>
</feature>
<dbReference type="Pfam" id="PF13645">
    <property type="entry name" value="YkuD_2"/>
    <property type="match status" value="1"/>
</dbReference>
<evidence type="ECO:0000313" key="2">
    <source>
        <dbReference type="EMBL" id="RJY09239.1"/>
    </source>
</evidence>
<feature type="chain" id="PRO_5019491682" evidence="1">
    <location>
        <begin position="26"/>
        <end position="254"/>
    </location>
</feature>
<dbReference type="InterPro" id="IPR032676">
    <property type="entry name" value="YkuD_2"/>
</dbReference>
<dbReference type="Proteomes" id="UP000285232">
    <property type="component" value="Unassembled WGS sequence"/>
</dbReference>
<dbReference type="OrthoDB" id="9815195at2"/>
<organism evidence="2 3">
    <name type="scientific">Aurantiacibacter aquimixticola</name>
    <dbReference type="NCBI Taxonomy" id="1958945"/>
    <lineage>
        <taxon>Bacteria</taxon>
        <taxon>Pseudomonadati</taxon>
        <taxon>Pseudomonadota</taxon>
        <taxon>Alphaproteobacteria</taxon>
        <taxon>Sphingomonadales</taxon>
        <taxon>Erythrobacteraceae</taxon>
        <taxon>Aurantiacibacter</taxon>
    </lineage>
</organism>
<dbReference type="PANTHER" id="PTHR38477:SF1">
    <property type="entry name" value="MUREIN L,D-TRANSPEPTIDASE CATALYTIC DOMAIN FAMILY PROTEIN"/>
    <property type="match status" value="1"/>
</dbReference>
<keyword evidence="1" id="KW-0732">Signal</keyword>
<evidence type="ECO:0000256" key="1">
    <source>
        <dbReference type="SAM" id="SignalP"/>
    </source>
</evidence>
<dbReference type="PANTHER" id="PTHR38477">
    <property type="entry name" value="HYPOTHETICAL EXPORTED PROTEIN"/>
    <property type="match status" value="1"/>
</dbReference>
<dbReference type="EMBL" id="RAHX01000001">
    <property type="protein sequence ID" value="RJY09239.1"/>
    <property type="molecule type" value="Genomic_DNA"/>
</dbReference>
<evidence type="ECO:0000313" key="3">
    <source>
        <dbReference type="Proteomes" id="UP000285232"/>
    </source>
</evidence>
<comment type="caution">
    <text evidence="2">The sequence shown here is derived from an EMBL/GenBank/DDBJ whole genome shotgun (WGS) entry which is preliminary data.</text>
</comment>
<dbReference type="RefSeq" id="WP_120048246.1">
    <property type="nucleotide sequence ID" value="NZ_RAHX01000001.1"/>
</dbReference>
<protein>
    <submittedName>
        <fullName evidence="2">Twin-arginine translocation pathway signal</fullName>
    </submittedName>
</protein>
<keyword evidence="3" id="KW-1185">Reference proteome</keyword>
<gene>
    <name evidence="2" type="ORF">D6201_07610</name>
</gene>
<name>A0A419RTY6_9SPHN</name>
<dbReference type="AlphaFoldDB" id="A0A419RTY6"/>
<proteinExistence type="predicted"/>
<reference evidence="2 3" key="1">
    <citation type="journal article" date="2017" name="Int. J. Syst. Evol. Microbiol.">
        <title>Erythrobacter aquimixticola sp. nov., isolated from the junction between the ocean and a freshwater spring.</title>
        <authorList>
            <person name="Park S."/>
            <person name="Jung Y.T."/>
            <person name="Choi S.J."/>
            <person name="Yoon J.H."/>
        </authorList>
    </citation>
    <scope>NUCLEOTIDE SEQUENCE [LARGE SCALE GENOMIC DNA]</scope>
    <source>
        <strain evidence="2 3">JSSK-14</strain>
    </source>
</reference>